<organism evidence="4 5">
    <name type="scientific">Necator americanus</name>
    <name type="common">Human hookworm</name>
    <dbReference type="NCBI Taxonomy" id="51031"/>
    <lineage>
        <taxon>Eukaryota</taxon>
        <taxon>Metazoa</taxon>
        <taxon>Ecdysozoa</taxon>
        <taxon>Nematoda</taxon>
        <taxon>Chromadorea</taxon>
        <taxon>Rhabditida</taxon>
        <taxon>Rhabditina</taxon>
        <taxon>Rhabditomorpha</taxon>
        <taxon>Strongyloidea</taxon>
        <taxon>Ancylostomatidae</taxon>
        <taxon>Bunostominae</taxon>
        <taxon>Necator</taxon>
    </lineage>
</organism>
<evidence type="ECO:0000256" key="2">
    <source>
        <dbReference type="SAM" id="SignalP"/>
    </source>
</evidence>
<keyword evidence="1" id="KW-1133">Transmembrane helix</keyword>
<keyword evidence="5" id="KW-1185">Reference proteome</keyword>
<dbReference type="SUPFAM" id="SSF52058">
    <property type="entry name" value="L domain-like"/>
    <property type="match status" value="1"/>
</dbReference>
<dbReference type="InterPro" id="IPR036941">
    <property type="entry name" value="Rcpt_L-dom_sf"/>
</dbReference>
<evidence type="ECO:0000313" key="4">
    <source>
        <dbReference type="EMBL" id="KAK6752138.1"/>
    </source>
</evidence>
<dbReference type="EMBL" id="JAVFWL010000004">
    <property type="protein sequence ID" value="KAK6752138.1"/>
    <property type="molecule type" value="Genomic_DNA"/>
</dbReference>
<feature type="transmembrane region" description="Helical" evidence="1">
    <location>
        <begin position="185"/>
        <end position="209"/>
    </location>
</feature>
<evidence type="ECO:0000256" key="1">
    <source>
        <dbReference type="SAM" id="Phobius"/>
    </source>
</evidence>
<dbReference type="Pfam" id="PF01030">
    <property type="entry name" value="Recep_L_domain"/>
    <property type="match status" value="1"/>
</dbReference>
<feature type="domain" description="Receptor L-domain" evidence="3">
    <location>
        <begin position="50"/>
        <end position="129"/>
    </location>
</feature>
<evidence type="ECO:0000259" key="3">
    <source>
        <dbReference type="Pfam" id="PF01030"/>
    </source>
</evidence>
<keyword evidence="1" id="KW-0812">Transmembrane</keyword>
<protein>
    <recommendedName>
        <fullName evidence="3">Receptor L-domain domain-containing protein</fullName>
    </recommendedName>
</protein>
<accession>A0ABR1DPP1</accession>
<reference evidence="4 5" key="1">
    <citation type="submission" date="2023-08" db="EMBL/GenBank/DDBJ databases">
        <title>A Necator americanus chromosomal reference genome.</title>
        <authorList>
            <person name="Ilik V."/>
            <person name="Petrzelkova K.J."/>
            <person name="Pardy F."/>
            <person name="Fuh T."/>
            <person name="Niatou-Singa F.S."/>
            <person name="Gouil Q."/>
            <person name="Baker L."/>
            <person name="Ritchie M.E."/>
            <person name="Jex A.R."/>
            <person name="Gazzola D."/>
            <person name="Li H."/>
            <person name="Toshio Fujiwara R."/>
            <person name="Zhan B."/>
            <person name="Aroian R.V."/>
            <person name="Pafco B."/>
            <person name="Schwarz E.M."/>
        </authorList>
    </citation>
    <scope>NUCLEOTIDE SEQUENCE [LARGE SCALE GENOMIC DNA]</scope>
    <source>
        <strain evidence="4 5">Aroian</strain>
        <tissue evidence="4">Whole animal</tissue>
    </source>
</reference>
<dbReference type="Gene3D" id="3.80.20.20">
    <property type="entry name" value="Receptor L-domain"/>
    <property type="match status" value="1"/>
</dbReference>
<proteinExistence type="predicted"/>
<feature type="signal peptide" evidence="2">
    <location>
        <begin position="1"/>
        <end position="20"/>
    </location>
</feature>
<keyword evidence="2" id="KW-0732">Signal</keyword>
<sequence>MLIAAFIVLIYAINVSVVDMDELCEPRTGAVDCEIVGPVANDSLSLFSKNCTTLRGNLVMEKMTALPEKIDVLSNLWFIKGAIVIRNNDFKGSNFSFLNNIRCIENDNGPAVVLEGNSNLFTLGLRKVIYIAGDGEPVFSMIGDSYLQLAPNRELNRLIKAASADGHFHEGLFYVTESNEDYEEIIFFVTFGATCLIVVAFILVGQFVLKIHIPKGRESITSLTARSSISTPSTRSATNSLISSKSKLYSLRIPPASKRGSKKG</sequence>
<keyword evidence="1" id="KW-0472">Membrane</keyword>
<comment type="caution">
    <text evidence="4">The sequence shown here is derived from an EMBL/GenBank/DDBJ whole genome shotgun (WGS) entry which is preliminary data.</text>
</comment>
<name>A0ABR1DPP1_NECAM</name>
<dbReference type="InterPro" id="IPR000494">
    <property type="entry name" value="Rcpt_L-dom"/>
</dbReference>
<gene>
    <name evidence="4" type="primary">Necator_chrIV.g16811</name>
    <name evidence="4" type="ORF">RB195_003513</name>
</gene>
<evidence type="ECO:0000313" key="5">
    <source>
        <dbReference type="Proteomes" id="UP001303046"/>
    </source>
</evidence>
<feature type="chain" id="PRO_5047010565" description="Receptor L-domain domain-containing protein" evidence="2">
    <location>
        <begin position="21"/>
        <end position="264"/>
    </location>
</feature>
<dbReference type="Proteomes" id="UP001303046">
    <property type="component" value="Unassembled WGS sequence"/>
</dbReference>